<reference evidence="1 2" key="1">
    <citation type="submission" date="2012-11" db="EMBL/GenBank/DDBJ databases">
        <title>Whole genome sequence of Acidisphaera rubrifaciens HS-AP3.</title>
        <authorList>
            <person name="Azuma Y."/>
            <person name="Higashiura N."/>
            <person name="Hirakawa H."/>
            <person name="Matsushita K."/>
        </authorList>
    </citation>
    <scope>NUCLEOTIDE SEQUENCE [LARGE SCALE GENOMIC DNA]</scope>
    <source>
        <strain evidence="1 2">HS-AP3</strain>
    </source>
</reference>
<keyword evidence="2" id="KW-1185">Reference proteome</keyword>
<evidence type="ECO:0000313" key="2">
    <source>
        <dbReference type="Proteomes" id="UP000032680"/>
    </source>
</evidence>
<name>A0A0D6PAG8_9PROT</name>
<dbReference type="RefSeq" id="WP_048862942.1">
    <property type="nucleotide sequence ID" value="NZ_BANB01000787.1"/>
</dbReference>
<sequence>MTDDTTQALLKRFVNLGENCEFGLVQRQGGAEPVGLMRFTLILCPVEERIRRVTDAINAGFAGIGAPETVHCVSFGGEWMIKEDMYHLFYHTFRHEGVDDPEPLRAAQAERLVFLRRKLLAELASDRHIFVWKQSRGCRDEDVLDLHAAIRRHGARALLWVTPHDAHHPPGTVEAVGDGLMRGYVTRLAPEELPGDFDYDGWLAVAREADRLWRETAPPAAAPSPLAGVA</sequence>
<protein>
    <submittedName>
        <fullName evidence="1">Uncharacterized protein</fullName>
    </submittedName>
</protein>
<comment type="caution">
    <text evidence="1">The sequence shown here is derived from an EMBL/GenBank/DDBJ whole genome shotgun (WGS) entry which is preliminary data.</text>
</comment>
<organism evidence="1 2">
    <name type="scientific">Acidisphaera rubrifaciens HS-AP3</name>
    <dbReference type="NCBI Taxonomy" id="1231350"/>
    <lineage>
        <taxon>Bacteria</taxon>
        <taxon>Pseudomonadati</taxon>
        <taxon>Pseudomonadota</taxon>
        <taxon>Alphaproteobacteria</taxon>
        <taxon>Acetobacterales</taxon>
        <taxon>Acetobacteraceae</taxon>
        <taxon>Acidisphaera</taxon>
    </lineage>
</organism>
<dbReference type="EMBL" id="BANB01000787">
    <property type="protein sequence ID" value="GAN78361.1"/>
    <property type="molecule type" value="Genomic_DNA"/>
</dbReference>
<gene>
    <name evidence="1" type="ORF">Asru_0788_05</name>
</gene>
<dbReference type="AlphaFoldDB" id="A0A0D6PAG8"/>
<dbReference type="OrthoDB" id="9133362at2"/>
<dbReference type="Proteomes" id="UP000032680">
    <property type="component" value="Unassembled WGS sequence"/>
</dbReference>
<accession>A0A0D6PAG8</accession>
<proteinExistence type="predicted"/>
<evidence type="ECO:0000313" key="1">
    <source>
        <dbReference type="EMBL" id="GAN78361.1"/>
    </source>
</evidence>